<dbReference type="PANTHER" id="PTHR10877">
    <property type="entry name" value="POLYCYSTIN FAMILY MEMBER"/>
    <property type="match status" value="1"/>
</dbReference>
<evidence type="ECO:0000259" key="8">
    <source>
        <dbReference type="PROSITE" id="PS50022"/>
    </source>
</evidence>
<keyword evidence="11" id="KW-1185">Reference proteome</keyword>
<evidence type="ECO:0000256" key="5">
    <source>
        <dbReference type="ARBA" id="ARBA00023136"/>
    </source>
</evidence>
<dbReference type="PANTHER" id="PTHR10877:SF150">
    <property type="entry name" value="REJ DOMAIN-CONTAINING PROTEIN"/>
    <property type="match status" value="1"/>
</dbReference>
<evidence type="ECO:0000256" key="2">
    <source>
        <dbReference type="ARBA" id="ARBA00007200"/>
    </source>
</evidence>
<evidence type="ECO:0000256" key="3">
    <source>
        <dbReference type="ARBA" id="ARBA00022692"/>
    </source>
</evidence>
<gene>
    <name evidence="10" type="primary">Pkd1l2</name>
    <name evidence="10" type="ORF">AWC38_SpisGene7648</name>
</gene>
<feature type="domain" description="PLAT" evidence="9">
    <location>
        <begin position="1133"/>
        <end position="1252"/>
    </location>
</feature>
<feature type="domain" description="F5/8 type C" evidence="8">
    <location>
        <begin position="1"/>
        <end position="149"/>
    </location>
</feature>
<dbReference type="GO" id="GO:0005262">
    <property type="term" value="F:calcium channel activity"/>
    <property type="evidence" value="ECO:0007669"/>
    <property type="project" value="TreeGrafter"/>
</dbReference>
<dbReference type="InterPro" id="IPR001024">
    <property type="entry name" value="PLAT/LH2_dom"/>
</dbReference>
<feature type="transmembrane region" description="Helical" evidence="7">
    <location>
        <begin position="1338"/>
        <end position="1359"/>
    </location>
</feature>
<evidence type="ECO:0000259" key="9">
    <source>
        <dbReference type="PROSITE" id="PS50095"/>
    </source>
</evidence>
<dbReference type="PROSITE" id="PS01286">
    <property type="entry name" value="FA58C_2"/>
    <property type="match status" value="1"/>
</dbReference>
<protein>
    <submittedName>
        <fullName evidence="10">Polycystic kidney disease protein 1-like 2</fullName>
    </submittedName>
</protein>
<dbReference type="InterPro" id="IPR051223">
    <property type="entry name" value="Polycystin"/>
</dbReference>
<dbReference type="InterPro" id="IPR046791">
    <property type="entry name" value="Polycystin_dom"/>
</dbReference>
<proteinExistence type="inferred from homology"/>
<evidence type="ECO:0000313" key="11">
    <source>
        <dbReference type="Proteomes" id="UP000225706"/>
    </source>
</evidence>
<dbReference type="GO" id="GO:0050982">
    <property type="term" value="P:detection of mechanical stimulus"/>
    <property type="evidence" value="ECO:0007669"/>
    <property type="project" value="TreeGrafter"/>
</dbReference>
<dbReference type="SMART" id="SM00231">
    <property type="entry name" value="FA58C"/>
    <property type="match status" value="1"/>
</dbReference>
<feature type="transmembrane region" description="Helical" evidence="7">
    <location>
        <begin position="1501"/>
        <end position="1519"/>
    </location>
</feature>
<dbReference type="InterPro" id="IPR036392">
    <property type="entry name" value="PLAT/LH2_dom_sf"/>
</dbReference>
<dbReference type="OrthoDB" id="5990157at2759"/>
<keyword evidence="3 7" id="KW-0812">Transmembrane</keyword>
<dbReference type="Pfam" id="PF02010">
    <property type="entry name" value="REJ"/>
    <property type="match status" value="1"/>
</dbReference>
<dbReference type="Pfam" id="PF01477">
    <property type="entry name" value="PLAT"/>
    <property type="match status" value="1"/>
</dbReference>
<dbReference type="SMART" id="SM00308">
    <property type="entry name" value="LH2"/>
    <property type="match status" value="1"/>
</dbReference>
<dbReference type="EMBL" id="LSMT01000098">
    <property type="protein sequence ID" value="PFX27644.1"/>
    <property type="molecule type" value="Genomic_DNA"/>
</dbReference>
<feature type="transmembrane region" description="Helical" evidence="7">
    <location>
        <begin position="1815"/>
        <end position="1837"/>
    </location>
</feature>
<keyword evidence="4 7" id="KW-1133">Transmembrane helix</keyword>
<feature type="transmembrane region" description="Helical" evidence="7">
    <location>
        <begin position="1385"/>
        <end position="1408"/>
    </location>
</feature>
<name>A0A2B4SAE4_STYPI</name>
<dbReference type="InterPro" id="IPR002859">
    <property type="entry name" value="PKD/REJ-like"/>
</dbReference>
<dbReference type="Pfam" id="PF20519">
    <property type="entry name" value="Polycystin_dom"/>
    <property type="match status" value="1"/>
</dbReference>
<dbReference type="GO" id="GO:0016020">
    <property type="term" value="C:membrane"/>
    <property type="evidence" value="ECO:0007669"/>
    <property type="project" value="UniProtKB-SubCell"/>
</dbReference>
<dbReference type="PROSITE" id="PS50095">
    <property type="entry name" value="PLAT"/>
    <property type="match status" value="1"/>
</dbReference>
<feature type="transmembrane region" description="Helical" evidence="7">
    <location>
        <begin position="1298"/>
        <end position="1318"/>
    </location>
</feature>
<comment type="similarity">
    <text evidence="2">Belongs to the polycystin family.</text>
</comment>
<dbReference type="PROSITE" id="PS50022">
    <property type="entry name" value="FA58C_3"/>
    <property type="match status" value="1"/>
</dbReference>
<sequence>MESKKIKDNQITASSAFNNDFAKNGPQRARLNLESWPPGYRANPRDARGCWIKVGLTNKKIITGLATQGYGVNYSTEWVTSYIVLYKSKAGEMLPFKTLQGNTKNFTGNRDSSSVKRHDIPFPTMTSEIMILPQTWSSNIGLRLELYGCESGYYFLVWRMFDRRYFTPNHAVTTSDEYIIAKEETLKEIEEHLQVIPGFLSVDFVAFTPHRSWLGETVLTAGAKIFCLKSSEENLEAKLNMDIRHGKAVFRFPLRCNCSYPEVIISLNKTLANAKVLYTTQNITIHATTRRGNCHQSLSFQWEIAKASDHVSEFGMFISRGNAFESKSGILNLSGSEFGEGFLYIRCAAFIRNSGGELVLETYDYGYVRLLDPPLVALINGPTTAIKGNGTVVLDASSSHDPLSIINNNSGLIFSWFCRKMDEKLRSCFGRYSKRFHSTRSILIVDVDYMDANYTYMFELVIMKDRRVTRAFHNLTVTPPYVISLSCVINCGRKVSTNRRLIVEATCIGPFCGQEMSYRWTLYQISSTERGASWLKVRKFRRYVLTNLDSSNILFSGSKNPLKQSTHYKIVASVRLRHRMIERGEMVFITNTPPHNPYGDLGCQAYPRMGIVLKTDFSITCTGWLDEDLPLTYQLIFHSLEGTVIIAKGNISNFKTKLPRGSQSENFEVKLEEQIFDSFGDVATAELTVQAKDEVLRHLAVVQPQLLQEVTQLSAVVIKATRQRENMRVTSLYDAGTLLKSMTSHLNTEASNSKDIDEIEMVGGALLNGMSYVFDILTKNKVTDAKHNQMAERIEQNPRLIEESVALVDNLGTALLSTKVVGESEPSVYETNALSMVLDRQTPAMIVRKHLLGRSSGSGVVFPPQAALKFPNHSVDVQMLIFKYNPFYWDNTAKNITSAVRDLSIKRNGTEIHISDLKEPFELFIPLKTQSVRRTFNTFFVKPSETFENIRYHEISIPSEETVAIIDIVPSGNNLLEVFISAGIRPTPENYSFNSQIPHYGNCGNSVSETILDQQCSPYRLLISSSLTGKTGVYYIAILVGLKTNHTSLHCLCTHLSTFGGEFFVAPNPIDFDKVWLEFKNVEETGNFVLAAVFSIYGLYVVGLLLARRFDSKDQDKVVANVLLSEDNPQEGHHYEIQIQTGIWKGFGTTATVGIDIFGDEGSSGPIILSDSSLYGKLFSRGSVTNFVVFLPCSLGSLEKLLIWHDNFGSSPSWFLQQVIITESHEGKTWYFFANKWIAIERGSGNLCIELKARKEKERAGFRHLFLSKASRGLGDDHLWLSLFTRPPHSSFTRCQRLSCCVSFLFLSMVTNAMFYQFSESPSHTFRVGPMVLSWRQVVIGIQSGLIAIPVNVLLITIFRNVRAHSESYSDLGTTQRSSSRLPDYFVYIAWFLCAFITLSSSAFTVFYGLSWGKDISNQWLTSILTSFFGDIVLTQPMKVILLAMIVSLRTRSLPEKEEVYGMTAYINRKQEYNAPNNHDLNRARADGRKFFRMWRMIKDLLVFLVFVHVLMVVCYSNRDYKRYLVTASVEEKLTGFNEVTDKNSFWIWIRNKLVPGLYNVSWYNKHPFAYEEGFISNKAAFLMGMPRLRQIRFKEEINIHCKFFRVTGAKERVLKNCSPYQSTASEDKNAFYQPGWIPVDNHTLYSENSLLSQLCPKPWRYKSPQTLQTLPYQGYFRTYDGGGYVAYLGYNEISALEIIDNLQNNNWLDESTAAVFIEFSVHEPSSRLFSFARYFYERLPTGGSVTSRDVQTWTLYRASSSFYAVYELLFVILSLLIILSEVKEFALVTVLQLCIGGNVNLTDVKMQYQVLGSLYIFTLVIWMGLLLVNFVIVIIVEYYREVRTNATSPYASLTEFMCNYFSAKLTRLLKWNVKRRGFKLPNDAYRKELWLREFGAVSQDLHTSLQSLDLESRSTLSLQNFDNFHSYANCQGLFKSISIVNENKELLLNDEDGETTRYWNTGEEDIAVSQSLSLSPMTPSSNDTQHDLKRVFKIRLILKLCYFECSYDLSELEVERFKSNIVEIALELKRMLAYLRKVPA</sequence>
<dbReference type="Proteomes" id="UP000225706">
    <property type="component" value="Unassembled WGS sequence"/>
</dbReference>
<evidence type="ECO:0000256" key="6">
    <source>
        <dbReference type="PROSITE-ProRule" id="PRU00152"/>
    </source>
</evidence>
<feature type="transmembrane region" description="Helical" evidence="7">
    <location>
        <begin position="1762"/>
        <end position="1779"/>
    </location>
</feature>
<evidence type="ECO:0000256" key="7">
    <source>
        <dbReference type="SAM" id="Phobius"/>
    </source>
</evidence>
<comment type="caution">
    <text evidence="6">Lacks conserved residue(s) required for the propagation of feature annotation.</text>
</comment>
<reference evidence="11" key="1">
    <citation type="journal article" date="2017" name="bioRxiv">
        <title>Comparative analysis of the genomes of Stylophora pistillata and Acropora digitifera provides evidence for extensive differences between species of corals.</title>
        <authorList>
            <person name="Voolstra C.R."/>
            <person name="Li Y."/>
            <person name="Liew Y.J."/>
            <person name="Baumgarten S."/>
            <person name="Zoccola D."/>
            <person name="Flot J.-F."/>
            <person name="Tambutte S."/>
            <person name="Allemand D."/>
            <person name="Aranda M."/>
        </authorList>
    </citation>
    <scope>NUCLEOTIDE SEQUENCE [LARGE SCALE GENOMIC DNA]</scope>
</reference>
<comment type="caution">
    <text evidence="10">The sequence shown here is derived from an EMBL/GenBank/DDBJ whole genome shotgun (WGS) entry which is preliminary data.</text>
</comment>
<evidence type="ECO:0000256" key="4">
    <source>
        <dbReference type="ARBA" id="ARBA00022989"/>
    </source>
</evidence>
<feature type="transmembrane region" description="Helical" evidence="7">
    <location>
        <begin position="1088"/>
        <end position="1107"/>
    </location>
</feature>
<dbReference type="InterPro" id="IPR000421">
    <property type="entry name" value="FA58C"/>
</dbReference>
<dbReference type="Gene3D" id="2.60.120.260">
    <property type="entry name" value="Galactose-binding domain-like"/>
    <property type="match status" value="1"/>
</dbReference>
<dbReference type="SUPFAM" id="SSF49785">
    <property type="entry name" value="Galactose-binding domain-like"/>
    <property type="match status" value="1"/>
</dbReference>
<dbReference type="Gene3D" id="2.60.60.20">
    <property type="entry name" value="PLAT/LH2 domain"/>
    <property type="match status" value="1"/>
</dbReference>
<dbReference type="InterPro" id="IPR008979">
    <property type="entry name" value="Galactose-bd-like_sf"/>
</dbReference>
<dbReference type="CDD" id="cd00057">
    <property type="entry name" value="FA58C"/>
    <property type="match status" value="1"/>
</dbReference>
<evidence type="ECO:0000256" key="1">
    <source>
        <dbReference type="ARBA" id="ARBA00004141"/>
    </source>
</evidence>
<comment type="subcellular location">
    <subcellularLocation>
        <location evidence="1">Membrane</location>
        <topology evidence="1">Multi-pass membrane protein</topology>
    </subcellularLocation>
</comment>
<organism evidence="10 11">
    <name type="scientific">Stylophora pistillata</name>
    <name type="common">Smooth cauliflower coral</name>
    <dbReference type="NCBI Taxonomy" id="50429"/>
    <lineage>
        <taxon>Eukaryota</taxon>
        <taxon>Metazoa</taxon>
        <taxon>Cnidaria</taxon>
        <taxon>Anthozoa</taxon>
        <taxon>Hexacorallia</taxon>
        <taxon>Scleractinia</taxon>
        <taxon>Astrocoeniina</taxon>
        <taxon>Pocilloporidae</taxon>
        <taxon>Stylophora</taxon>
    </lineage>
</organism>
<evidence type="ECO:0000313" key="10">
    <source>
        <dbReference type="EMBL" id="PFX27644.1"/>
    </source>
</evidence>
<dbReference type="SUPFAM" id="SSF49723">
    <property type="entry name" value="Lipase/lipooxygenase domain (PLAT/LH2 domain)"/>
    <property type="match status" value="1"/>
</dbReference>
<accession>A0A2B4SAE4</accession>
<dbReference type="Pfam" id="PF00754">
    <property type="entry name" value="F5_F8_type_C"/>
    <property type="match status" value="1"/>
</dbReference>
<keyword evidence="5 7" id="KW-0472">Membrane</keyword>